<dbReference type="Proteomes" id="UP000316213">
    <property type="component" value="Unassembled WGS sequence"/>
</dbReference>
<dbReference type="EMBL" id="SJPM01000010">
    <property type="protein sequence ID" value="TWT93080.1"/>
    <property type="molecule type" value="Genomic_DNA"/>
</dbReference>
<protein>
    <submittedName>
        <fullName evidence="1">Uncharacterized protein</fullName>
    </submittedName>
</protein>
<gene>
    <name evidence="1" type="ORF">Pla100_43970</name>
</gene>
<evidence type="ECO:0000313" key="1">
    <source>
        <dbReference type="EMBL" id="TWT93080.1"/>
    </source>
</evidence>
<dbReference type="AlphaFoldDB" id="A0A5C6A192"/>
<reference evidence="1 2" key="1">
    <citation type="submission" date="2019-02" db="EMBL/GenBank/DDBJ databases">
        <title>Deep-cultivation of Planctomycetes and their phenomic and genomic characterization uncovers novel biology.</title>
        <authorList>
            <person name="Wiegand S."/>
            <person name="Jogler M."/>
            <person name="Boedeker C."/>
            <person name="Pinto D."/>
            <person name="Vollmers J."/>
            <person name="Rivas-Marin E."/>
            <person name="Kohn T."/>
            <person name="Peeters S.H."/>
            <person name="Heuer A."/>
            <person name="Rast P."/>
            <person name="Oberbeckmann S."/>
            <person name="Bunk B."/>
            <person name="Jeske O."/>
            <person name="Meyerdierks A."/>
            <person name="Storesund J.E."/>
            <person name="Kallscheuer N."/>
            <person name="Luecker S."/>
            <person name="Lage O.M."/>
            <person name="Pohl T."/>
            <person name="Merkel B.J."/>
            <person name="Hornburger P."/>
            <person name="Mueller R.-W."/>
            <person name="Bruemmer F."/>
            <person name="Labrenz M."/>
            <person name="Spormann A.M."/>
            <person name="Op Den Camp H."/>
            <person name="Overmann J."/>
            <person name="Amann R."/>
            <person name="Jetten M.S.M."/>
            <person name="Mascher T."/>
            <person name="Medema M.H."/>
            <person name="Devos D.P."/>
            <person name="Kaster A.-K."/>
            <person name="Ovreas L."/>
            <person name="Rohde M."/>
            <person name="Galperin M.Y."/>
            <person name="Jogler C."/>
        </authorList>
    </citation>
    <scope>NUCLEOTIDE SEQUENCE [LARGE SCALE GENOMIC DNA]</scope>
    <source>
        <strain evidence="1 2">Pla100</strain>
    </source>
</reference>
<name>A0A5C6A192_9BACT</name>
<accession>A0A5C6A192</accession>
<organism evidence="1 2">
    <name type="scientific">Neorhodopirellula pilleata</name>
    <dbReference type="NCBI Taxonomy" id="2714738"/>
    <lineage>
        <taxon>Bacteria</taxon>
        <taxon>Pseudomonadati</taxon>
        <taxon>Planctomycetota</taxon>
        <taxon>Planctomycetia</taxon>
        <taxon>Pirellulales</taxon>
        <taxon>Pirellulaceae</taxon>
        <taxon>Neorhodopirellula</taxon>
    </lineage>
</organism>
<proteinExistence type="predicted"/>
<comment type="caution">
    <text evidence="1">The sequence shown here is derived from an EMBL/GenBank/DDBJ whole genome shotgun (WGS) entry which is preliminary data.</text>
</comment>
<evidence type="ECO:0000313" key="2">
    <source>
        <dbReference type="Proteomes" id="UP000316213"/>
    </source>
</evidence>
<sequence>MSSVLDIRGEDQSDQIGWNRDAIGSAILAVICIPSQRSSEVFSQKQHPLFRLAKKIDRPWARIYPRPPEKVRTCRSCGFATVNRLF</sequence>
<keyword evidence="2" id="KW-1185">Reference proteome</keyword>